<feature type="chain" id="PRO_5012164429" evidence="8">
    <location>
        <begin position="20"/>
        <end position="217"/>
    </location>
</feature>
<comment type="cofactor">
    <cofactor evidence="1">
        <name>Zn(2+)</name>
        <dbReference type="ChEBI" id="CHEBI:29105"/>
    </cofactor>
</comment>
<dbReference type="STRING" id="287098.SAMN05421665_0655"/>
<keyword evidence="6" id="KW-0862">Zinc</keyword>
<dbReference type="InterPro" id="IPR024079">
    <property type="entry name" value="MetalloPept_cat_dom_sf"/>
</dbReference>
<keyword evidence="3" id="KW-0645">Protease</keyword>
<dbReference type="Gene3D" id="3.40.390.10">
    <property type="entry name" value="Collagenase (Catalytic Domain)"/>
    <property type="match status" value="1"/>
</dbReference>
<dbReference type="CDD" id="cd11006">
    <property type="entry name" value="M35_peptidyl-Lys_like"/>
    <property type="match status" value="1"/>
</dbReference>
<dbReference type="GO" id="GO:0004222">
    <property type="term" value="F:metalloendopeptidase activity"/>
    <property type="evidence" value="ECO:0007669"/>
    <property type="project" value="InterPro"/>
</dbReference>
<comment type="similarity">
    <text evidence="2">Belongs to the peptidase M35 family.</text>
</comment>
<sequence>MLRLIPLLIVMLCAGLPAAAETRHSGCTMEQAKIVDAAIATAKDLTLNAAVAVGDTSDYQRWFGTYSQANAERVRASLKSVVTALRGGAVTAQCDAATDDGCRAGEYAWVFANQPYLMHLCPSFFTLPPLTALRPGDRRSNNGTREGTIVHEVSHFLHVADTEDHCYSRTECSRMAQRDARRAIENADSYQYFTEDVTYYARQPIGNKPPPAMRSDR</sequence>
<keyword evidence="8" id="KW-0732">Signal</keyword>
<evidence type="ECO:0000259" key="9">
    <source>
        <dbReference type="SMART" id="SM01351"/>
    </source>
</evidence>
<dbReference type="SUPFAM" id="SSF55486">
    <property type="entry name" value="Metalloproteases ('zincins'), catalytic domain"/>
    <property type="match status" value="1"/>
</dbReference>
<evidence type="ECO:0000313" key="10">
    <source>
        <dbReference type="EMBL" id="SIT77850.1"/>
    </source>
</evidence>
<dbReference type="AlphaFoldDB" id="A0A1R3WIC5"/>
<dbReference type="InterPro" id="IPR029463">
    <property type="entry name" value="Lys_MEP"/>
</dbReference>
<evidence type="ECO:0000256" key="2">
    <source>
        <dbReference type="ARBA" id="ARBA00010279"/>
    </source>
</evidence>
<dbReference type="EMBL" id="FTPR01000001">
    <property type="protein sequence ID" value="SIT77850.1"/>
    <property type="molecule type" value="Genomic_DNA"/>
</dbReference>
<dbReference type="InterPro" id="IPR050414">
    <property type="entry name" value="Fungal_M35_metalloproteases"/>
</dbReference>
<keyword evidence="5" id="KW-0378">Hydrolase</keyword>
<dbReference type="Pfam" id="PF14521">
    <property type="entry name" value="Aspzincin_M35"/>
    <property type="match status" value="1"/>
</dbReference>
<proteinExistence type="inferred from homology"/>
<dbReference type="PANTHER" id="PTHR37016:SF3">
    <property type="entry name" value="NEUTRAL PROTEASE 2-RELATED"/>
    <property type="match status" value="1"/>
</dbReference>
<evidence type="ECO:0000313" key="11">
    <source>
        <dbReference type="Proteomes" id="UP000186997"/>
    </source>
</evidence>
<dbReference type="GO" id="GO:0046872">
    <property type="term" value="F:metal ion binding"/>
    <property type="evidence" value="ECO:0007669"/>
    <property type="project" value="UniProtKB-KW"/>
</dbReference>
<feature type="signal peptide" evidence="8">
    <location>
        <begin position="1"/>
        <end position="19"/>
    </location>
</feature>
<keyword evidence="7" id="KW-0482">Metalloprotease</keyword>
<dbReference type="InterPro" id="IPR034106">
    <property type="entry name" value="M35_peptidyl-Lys-like"/>
</dbReference>
<reference evidence="11" key="1">
    <citation type="submission" date="2017-01" db="EMBL/GenBank/DDBJ databases">
        <authorList>
            <person name="Varghese N."/>
            <person name="Submissions S."/>
        </authorList>
    </citation>
    <scope>NUCLEOTIDE SEQUENCE [LARGE SCALE GENOMIC DNA]</scope>
    <source>
        <strain evidence="11">DSM 29591</strain>
    </source>
</reference>
<evidence type="ECO:0000256" key="5">
    <source>
        <dbReference type="ARBA" id="ARBA00022801"/>
    </source>
</evidence>
<feature type="domain" description="Lysine-specific metallo-endopeptidase" evidence="9">
    <location>
        <begin position="47"/>
        <end position="195"/>
    </location>
</feature>
<gene>
    <name evidence="10" type="ORF">SAMN05421665_0655</name>
</gene>
<dbReference type="RefSeq" id="WP_084190714.1">
    <property type="nucleotide sequence ID" value="NZ_FTPR01000001.1"/>
</dbReference>
<dbReference type="OrthoDB" id="7649992at2"/>
<dbReference type="GO" id="GO:0006508">
    <property type="term" value="P:proteolysis"/>
    <property type="evidence" value="ECO:0007669"/>
    <property type="project" value="UniProtKB-KW"/>
</dbReference>
<protein>
    <submittedName>
        <fullName evidence="10">Peptidyl-Lys metalloendopeptidase</fullName>
    </submittedName>
</protein>
<evidence type="ECO:0000256" key="7">
    <source>
        <dbReference type="ARBA" id="ARBA00023049"/>
    </source>
</evidence>
<dbReference type="Proteomes" id="UP000186997">
    <property type="component" value="Unassembled WGS sequence"/>
</dbReference>
<organism evidence="10 11">
    <name type="scientific">Yoonia rosea</name>
    <dbReference type="NCBI Taxonomy" id="287098"/>
    <lineage>
        <taxon>Bacteria</taxon>
        <taxon>Pseudomonadati</taxon>
        <taxon>Pseudomonadota</taxon>
        <taxon>Alphaproteobacteria</taxon>
        <taxon>Rhodobacterales</taxon>
        <taxon>Paracoccaceae</taxon>
        <taxon>Yoonia</taxon>
    </lineage>
</organism>
<keyword evidence="11" id="KW-1185">Reference proteome</keyword>
<keyword evidence="4" id="KW-0479">Metal-binding</keyword>
<evidence type="ECO:0000256" key="4">
    <source>
        <dbReference type="ARBA" id="ARBA00022723"/>
    </source>
</evidence>
<accession>A0A1R3WIC5</accession>
<evidence type="ECO:0000256" key="8">
    <source>
        <dbReference type="SAM" id="SignalP"/>
    </source>
</evidence>
<dbReference type="PANTHER" id="PTHR37016">
    <property type="match status" value="1"/>
</dbReference>
<name>A0A1R3WIC5_9RHOB</name>
<evidence type="ECO:0000256" key="1">
    <source>
        <dbReference type="ARBA" id="ARBA00001947"/>
    </source>
</evidence>
<evidence type="ECO:0000256" key="3">
    <source>
        <dbReference type="ARBA" id="ARBA00022670"/>
    </source>
</evidence>
<evidence type="ECO:0000256" key="6">
    <source>
        <dbReference type="ARBA" id="ARBA00022833"/>
    </source>
</evidence>
<dbReference type="SMART" id="SM01351">
    <property type="entry name" value="Aspzincin_M35"/>
    <property type="match status" value="1"/>
</dbReference>